<comment type="caution">
    <text evidence="1">The sequence shown here is derived from an EMBL/GenBank/DDBJ whole genome shotgun (WGS) entry which is preliminary data.</text>
</comment>
<evidence type="ECO:0000313" key="1">
    <source>
        <dbReference type="EMBL" id="CAL0314571.1"/>
    </source>
</evidence>
<sequence>MAFAHSFPSHNQKEKVRVKIMEKCERGRSNSRKCKCKGVEHQKRGYGFDAVKIFQHLQTLFIKL</sequence>
<accession>A0AAV1WYU6</accession>
<dbReference type="AlphaFoldDB" id="A0AAV1WYU6"/>
<dbReference type="Proteomes" id="UP001497480">
    <property type="component" value="Unassembled WGS sequence"/>
</dbReference>
<dbReference type="EMBL" id="CAXHTB010000010">
    <property type="protein sequence ID" value="CAL0314571.1"/>
    <property type="molecule type" value="Genomic_DNA"/>
</dbReference>
<evidence type="ECO:0000313" key="2">
    <source>
        <dbReference type="Proteomes" id="UP001497480"/>
    </source>
</evidence>
<proteinExistence type="predicted"/>
<name>A0AAV1WYU6_LUPLU</name>
<gene>
    <name evidence="1" type="ORF">LLUT_LOCUS15631</name>
</gene>
<organism evidence="1 2">
    <name type="scientific">Lupinus luteus</name>
    <name type="common">European yellow lupine</name>
    <dbReference type="NCBI Taxonomy" id="3873"/>
    <lineage>
        <taxon>Eukaryota</taxon>
        <taxon>Viridiplantae</taxon>
        <taxon>Streptophyta</taxon>
        <taxon>Embryophyta</taxon>
        <taxon>Tracheophyta</taxon>
        <taxon>Spermatophyta</taxon>
        <taxon>Magnoliopsida</taxon>
        <taxon>eudicotyledons</taxon>
        <taxon>Gunneridae</taxon>
        <taxon>Pentapetalae</taxon>
        <taxon>rosids</taxon>
        <taxon>fabids</taxon>
        <taxon>Fabales</taxon>
        <taxon>Fabaceae</taxon>
        <taxon>Papilionoideae</taxon>
        <taxon>50 kb inversion clade</taxon>
        <taxon>genistoids sensu lato</taxon>
        <taxon>core genistoids</taxon>
        <taxon>Genisteae</taxon>
        <taxon>Lupinus</taxon>
    </lineage>
</organism>
<reference evidence="1 2" key="1">
    <citation type="submission" date="2024-03" db="EMBL/GenBank/DDBJ databases">
        <authorList>
            <person name="Martinez-Hernandez J."/>
        </authorList>
    </citation>
    <scope>NUCLEOTIDE SEQUENCE [LARGE SCALE GENOMIC DNA]</scope>
</reference>
<protein>
    <submittedName>
        <fullName evidence="1">Uncharacterized protein</fullName>
    </submittedName>
</protein>
<keyword evidence="2" id="KW-1185">Reference proteome</keyword>